<reference evidence="1" key="1">
    <citation type="submission" date="2011-10" db="EMBL/GenBank/DDBJ databases">
        <title>The Genome Sequence of Fusarium oxysporum HDV247.</title>
        <authorList>
            <consortium name="The Broad Institute Genome Sequencing Platform"/>
            <person name="Ma L.-J."/>
            <person name="Gale L.R."/>
            <person name="Schwartz D.C."/>
            <person name="Zhou S."/>
            <person name="Corby-Kistler H."/>
            <person name="Young S.K."/>
            <person name="Zeng Q."/>
            <person name="Gargeya S."/>
            <person name="Fitzgerald M."/>
            <person name="Haas B."/>
            <person name="Abouelleil A."/>
            <person name="Alvarado L."/>
            <person name="Arachchi H.M."/>
            <person name="Berlin A."/>
            <person name="Brown A."/>
            <person name="Chapman S.B."/>
            <person name="Chen Z."/>
            <person name="Dunbar C."/>
            <person name="Freedman E."/>
            <person name="Gearin G."/>
            <person name="Goldberg J."/>
            <person name="Griggs A."/>
            <person name="Gujja S."/>
            <person name="Heiman D."/>
            <person name="Howarth C."/>
            <person name="Larson L."/>
            <person name="Lui A."/>
            <person name="MacDonald P.J.P."/>
            <person name="Montmayeur A."/>
            <person name="Murphy C."/>
            <person name="Neiman D."/>
            <person name="Pearson M."/>
            <person name="Priest M."/>
            <person name="Roberts A."/>
            <person name="Saif S."/>
            <person name="Shea T."/>
            <person name="Shenoy N."/>
            <person name="Sisk P."/>
            <person name="Stolte C."/>
            <person name="Sykes S."/>
            <person name="Wortman J."/>
            <person name="Nusbaum C."/>
            <person name="Birren B."/>
        </authorList>
    </citation>
    <scope>NUCLEOTIDE SEQUENCE [LARGE SCALE GENOMIC DNA]</scope>
    <source>
        <strain evidence="1">HDV247</strain>
    </source>
</reference>
<dbReference type="HOGENOM" id="CLU_3175418_0_0_1"/>
<evidence type="ECO:0000313" key="1">
    <source>
        <dbReference type="EMBL" id="EXA31804.1"/>
    </source>
</evidence>
<proteinExistence type="predicted"/>
<dbReference type="AlphaFoldDB" id="W9NGI0"/>
<dbReference type="EMBL" id="JH651007">
    <property type="protein sequence ID" value="EXA31804.1"/>
    <property type="molecule type" value="Genomic_DNA"/>
</dbReference>
<dbReference type="Proteomes" id="UP000030751">
    <property type="component" value="Unassembled WGS sequence"/>
</dbReference>
<name>W9NGI0_FUSOX</name>
<sequence length="47" mass="5083">MVPPSALNYGKFSVSAGPNGVSEPSLPRLGVHDDVQTRSSCHLFKIW</sequence>
<gene>
    <name evidence="1" type="ORF">FOVG_16947</name>
</gene>
<reference evidence="1" key="2">
    <citation type="submission" date="2012-05" db="EMBL/GenBank/DDBJ databases">
        <title>Annotation of the Genome Sequence of Fusarium oxysporum HDV247.</title>
        <authorList>
            <consortium name="The Broad Institute Genomics Platform"/>
            <person name="Ma L.-J."/>
            <person name="Corby-Kistler H."/>
            <person name="Broz K."/>
            <person name="Gale L.R."/>
            <person name="Jonkers W."/>
            <person name="O'Donnell K."/>
            <person name="Ploetz R."/>
            <person name="Steinberg C."/>
            <person name="Schwartz D.C."/>
            <person name="VanEtten H."/>
            <person name="Zhou S."/>
            <person name="Young S.K."/>
            <person name="Zeng Q."/>
            <person name="Gargeya S."/>
            <person name="Fitzgerald M."/>
            <person name="Abouelleil A."/>
            <person name="Alvarado L."/>
            <person name="Chapman S.B."/>
            <person name="Gainer-Dewar J."/>
            <person name="Goldberg J."/>
            <person name="Griggs A."/>
            <person name="Gujja S."/>
            <person name="Hansen M."/>
            <person name="Howarth C."/>
            <person name="Imamovic A."/>
            <person name="Ireland A."/>
            <person name="Larimer J."/>
            <person name="McCowan C."/>
            <person name="Murphy C."/>
            <person name="Pearson M."/>
            <person name="Poon T.W."/>
            <person name="Priest M."/>
            <person name="Roberts A."/>
            <person name="Saif S."/>
            <person name="Shea T."/>
            <person name="Sykes S."/>
            <person name="Wortman J."/>
            <person name="Nusbaum C."/>
            <person name="Birren B."/>
        </authorList>
    </citation>
    <scope>NUCLEOTIDE SEQUENCE</scope>
    <source>
        <strain evidence="1">HDV247</strain>
    </source>
</reference>
<protein>
    <submittedName>
        <fullName evidence="1">Uncharacterized protein</fullName>
    </submittedName>
</protein>
<organism evidence="1">
    <name type="scientific">Fusarium oxysporum f. sp. pisi HDV247</name>
    <dbReference type="NCBI Taxonomy" id="1080344"/>
    <lineage>
        <taxon>Eukaryota</taxon>
        <taxon>Fungi</taxon>
        <taxon>Dikarya</taxon>
        <taxon>Ascomycota</taxon>
        <taxon>Pezizomycotina</taxon>
        <taxon>Sordariomycetes</taxon>
        <taxon>Hypocreomycetidae</taxon>
        <taxon>Hypocreales</taxon>
        <taxon>Nectriaceae</taxon>
        <taxon>Fusarium</taxon>
        <taxon>Fusarium oxysporum species complex</taxon>
    </lineage>
</organism>
<accession>W9NGI0</accession>